<dbReference type="AlphaFoldDB" id="A0A645II02"/>
<gene>
    <name evidence="1" type="ORF">SDC9_194572</name>
</gene>
<protein>
    <submittedName>
        <fullName evidence="1">Uncharacterized protein</fullName>
    </submittedName>
</protein>
<sequence length="87" mass="10080">MNILRIGRRNHNVALTATTVIRNPLKYAPMFKRANVIKLIIDLLQFHSAKLNFTSEGRNFSDFFLGQLNGCLLIYDANLRQIYRLNV</sequence>
<proteinExistence type="predicted"/>
<name>A0A645II02_9ZZZZ</name>
<evidence type="ECO:0000313" key="1">
    <source>
        <dbReference type="EMBL" id="MPN46973.1"/>
    </source>
</evidence>
<organism evidence="1">
    <name type="scientific">bioreactor metagenome</name>
    <dbReference type="NCBI Taxonomy" id="1076179"/>
    <lineage>
        <taxon>unclassified sequences</taxon>
        <taxon>metagenomes</taxon>
        <taxon>ecological metagenomes</taxon>
    </lineage>
</organism>
<accession>A0A645II02</accession>
<dbReference type="EMBL" id="VSSQ01108079">
    <property type="protein sequence ID" value="MPN46973.1"/>
    <property type="molecule type" value="Genomic_DNA"/>
</dbReference>
<comment type="caution">
    <text evidence="1">The sequence shown here is derived from an EMBL/GenBank/DDBJ whole genome shotgun (WGS) entry which is preliminary data.</text>
</comment>
<reference evidence="1" key="1">
    <citation type="submission" date="2019-08" db="EMBL/GenBank/DDBJ databases">
        <authorList>
            <person name="Kucharzyk K."/>
            <person name="Murdoch R.W."/>
            <person name="Higgins S."/>
            <person name="Loffler F."/>
        </authorList>
    </citation>
    <scope>NUCLEOTIDE SEQUENCE</scope>
</reference>